<dbReference type="SUPFAM" id="SSF51735">
    <property type="entry name" value="NAD(P)-binding Rossmann-fold domains"/>
    <property type="match status" value="1"/>
</dbReference>
<dbReference type="AlphaFoldDB" id="A0A7S4K5X0"/>
<feature type="chain" id="PRO_5031528280" description="NAD(P)-binding domain-containing protein" evidence="1">
    <location>
        <begin position="37"/>
        <end position="360"/>
    </location>
</feature>
<protein>
    <recommendedName>
        <fullName evidence="2">NAD(P)-binding domain-containing protein</fullName>
    </recommendedName>
</protein>
<dbReference type="PANTHER" id="PTHR15020">
    <property type="entry name" value="FLAVIN REDUCTASE-RELATED"/>
    <property type="match status" value="1"/>
</dbReference>
<feature type="domain" description="NAD(P)-binding" evidence="2">
    <location>
        <begin position="75"/>
        <end position="253"/>
    </location>
</feature>
<dbReference type="InterPro" id="IPR016040">
    <property type="entry name" value="NAD(P)-bd_dom"/>
</dbReference>
<feature type="signal peptide" evidence="1">
    <location>
        <begin position="1"/>
        <end position="36"/>
    </location>
</feature>
<proteinExistence type="predicted"/>
<dbReference type="InterPro" id="IPR036291">
    <property type="entry name" value="NAD(P)-bd_dom_sf"/>
</dbReference>
<dbReference type="EMBL" id="HBKN01012640">
    <property type="protein sequence ID" value="CAE2284850.1"/>
    <property type="molecule type" value="Transcribed_RNA"/>
</dbReference>
<dbReference type="PANTHER" id="PTHR15020:SF50">
    <property type="entry name" value="UPF0659 PROTEIN YMR090W"/>
    <property type="match status" value="1"/>
</dbReference>
<name>A0A7S4K5X0_GUITH</name>
<evidence type="ECO:0000313" key="3">
    <source>
        <dbReference type="EMBL" id="CAE2284850.1"/>
    </source>
</evidence>
<accession>A0A7S4K5X0</accession>
<gene>
    <name evidence="3" type="ORF">GTHE00462_LOCUS9833</name>
</gene>
<organism evidence="3">
    <name type="scientific">Guillardia theta</name>
    <name type="common">Cryptophyte</name>
    <name type="synonym">Cryptomonas phi</name>
    <dbReference type="NCBI Taxonomy" id="55529"/>
    <lineage>
        <taxon>Eukaryota</taxon>
        <taxon>Cryptophyceae</taxon>
        <taxon>Pyrenomonadales</taxon>
        <taxon>Geminigeraceae</taxon>
        <taxon>Guillardia</taxon>
    </lineage>
</organism>
<sequence>MLCKAHRVNNMATTMKPSNVWLLLLLLLASSSSLQAFSPLLPSSLRGPSAPPRVSRSPSRAVVMLESGRLVGLVGATGGVGRLVAAGLLQEGYKLRAIVRSPDRAAGLLPPEVEKVAADTRDPSFGAGLQVALDGVDAVIICTGTTAFPSSKWGKDGENSPKAVDDEGVKNVVAAIEKVNAASKTKIQRVTFLSSVGVLRRKQFPFNILNLYGVLDAKNEGEQAIIKASERASFSYSIVRPGRLLGGPYTGTPDVASLLQLDEGNKQAVILRSGDPDGFTGDASRKQAAMAMVQTLVQKDLGDVAFVLKNVEGPFPTQKEWDDAFRSLNDPELQGSQGPSDFSFLLEDLQRKVSKFFSQK</sequence>
<evidence type="ECO:0000259" key="2">
    <source>
        <dbReference type="Pfam" id="PF13460"/>
    </source>
</evidence>
<dbReference type="Pfam" id="PF13460">
    <property type="entry name" value="NAD_binding_10"/>
    <property type="match status" value="1"/>
</dbReference>
<keyword evidence="1" id="KW-0732">Signal</keyword>
<dbReference type="Gene3D" id="3.40.50.720">
    <property type="entry name" value="NAD(P)-binding Rossmann-like Domain"/>
    <property type="match status" value="1"/>
</dbReference>
<evidence type="ECO:0000256" key="1">
    <source>
        <dbReference type="SAM" id="SignalP"/>
    </source>
</evidence>
<reference evidence="3" key="1">
    <citation type="submission" date="2021-01" db="EMBL/GenBank/DDBJ databases">
        <authorList>
            <person name="Corre E."/>
            <person name="Pelletier E."/>
            <person name="Niang G."/>
            <person name="Scheremetjew M."/>
            <person name="Finn R."/>
            <person name="Kale V."/>
            <person name="Holt S."/>
            <person name="Cochrane G."/>
            <person name="Meng A."/>
            <person name="Brown T."/>
            <person name="Cohen L."/>
        </authorList>
    </citation>
    <scope>NUCLEOTIDE SEQUENCE</scope>
    <source>
        <strain evidence="3">CCMP 2712</strain>
    </source>
</reference>